<dbReference type="InterPro" id="IPR011078">
    <property type="entry name" value="PyrdxlP_homeostasis"/>
</dbReference>
<organism evidence="6 7">
    <name type="scientific">Salinisphaera orenii YIM 95161</name>
    <dbReference type="NCBI Taxonomy" id="1051139"/>
    <lineage>
        <taxon>Bacteria</taxon>
        <taxon>Pseudomonadati</taxon>
        <taxon>Pseudomonadota</taxon>
        <taxon>Gammaproteobacteria</taxon>
        <taxon>Salinisphaerales</taxon>
        <taxon>Salinisphaeraceae</taxon>
        <taxon>Salinisphaera</taxon>
    </lineage>
</organism>
<dbReference type="AlphaFoldDB" id="A0A423PI47"/>
<dbReference type="SUPFAM" id="SSF51419">
    <property type="entry name" value="PLP-binding barrel"/>
    <property type="match status" value="1"/>
</dbReference>
<dbReference type="FunFam" id="3.20.20.10:FF:000018">
    <property type="entry name" value="Pyridoxal phosphate homeostasis protein"/>
    <property type="match status" value="1"/>
</dbReference>
<dbReference type="EMBL" id="AYKF01000116">
    <property type="protein sequence ID" value="ROO25260.1"/>
    <property type="molecule type" value="Genomic_DNA"/>
</dbReference>
<protein>
    <recommendedName>
        <fullName evidence="2">Pyridoxal phosphate homeostasis protein</fullName>
        <shortName evidence="2">PLP homeostasis protein</shortName>
    </recommendedName>
</protein>
<evidence type="ECO:0000256" key="4">
    <source>
        <dbReference type="RuleBase" id="RU004514"/>
    </source>
</evidence>
<evidence type="ECO:0000259" key="5">
    <source>
        <dbReference type="Pfam" id="PF01168"/>
    </source>
</evidence>
<comment type="similarity">
    <text evidence="2 4">Belongs to the pyridoxal phosphate-binding protein YggS/PROSC family.</text>
</comment>
<name>A0A423PI47_9GAMM</name>
<dbReference type="PANTHER" id="PTHR10146:SF14">
    <property type="entry name" value="PYRIDOXAL PHOSPHATE HOMEOSTASIS PROTEIN"/>
    <property type="match status" value="1"/>
</dbReference>
<dbReference type="PROSITE" id="PS01211">
    <property type="entry name" value="UPF0001"/>
    <property type="match status" value="1"/>
</dbReference>
<evidence type="ECO:0000313" key="6">
    <source>
        <dbReference type="EMBL" id="ROO25260.1"/>
    </source>
</evidence>
<dbReference type="Pfam" id="PF01168">
    <property type="entry name" value="Ala_racemase_N"/>
    <property type="match status" value="1"/>
</dbReference>
<keyword evidence="1 2" id="KW-0663">Pyridoxal phosphate</keyword>
<comment type="function">
    <text evidence="2">Pyridoxal 5'-phosphate (PLP)-binding protein, which is involved in PLP homeostasis.</text>
</comment>
<evidence type="ECO:0000313" key="7">
    <source>
        <dbReference type="Proteomes" id="UP000285123"/>
    </source>
</evidence>
<dbReference type="Proteomes" id="UP000285123">
    <property type="component" value="Unassembled WGS sequence"/>
</dbReference>
<dbReference type="InterPro" id="IPR001608">
    <property type="entry name" value="Ala_racemase_N"/>
</dbReference>
<dbReference type="HAMAP" id="MF_02087">
    <property type="entry name" value="PLP_homeostasis"/>
    <property type="match status" value="1"/>
</dbReference>
<evidence type="ECO:0000256" key="1">
    <source>
        <dbReference type="ARBA" id="ARBA00022898"/>
    </source>
</evidence>
<dbReference type="PIRSF" id="PIRSF004848">
    <property type="entry name" value="YBL036c_PLPDEIII"/>
    <property type="match status" value="1"/>
</dbReference>
<feature type="modified residue" description="N6-(pyridoxal phosphate)lysine" evidence="2 3">
    <location>
        <position position="35"/>
    </location>
</feature>
<dbReference type="GO" id="GO:0030170">
    <property type="term" value="F:pyridoxal phosphate binding"/>
    <property type="evidence" value="ECO:0007669"/>
    <property type="project" value="UniProtKB-UniRule"/>
</dbReference>
<comment type="cofactor">
    <cofactor evidence="3">
        <name>pyridoxal 5'-phosphate</name>
        <dbReference type="ChEBI" id="CHEBI:597326"/>
    </cofactor>
</comment>
<dbReference type="PANTHER" id="PTHR10146">
    <property type="entry name" value="PROLINE SYNTHETASE CO-TRANSCRIBED BACTERIAL HOMOLOG PROTEIN"/>
    <property type="match status" value="1"/>
</dbReference>
<comment type="caution">
    <text evidence="6">The sequence shown here is derived from an EMBL/GenBank/DDBJ whole genome shotgun (WGS) entry which is preliminary data.</text>
</comment>
<feature type="domain" description="Alanine racemase N-terminal" evidence="5">
    <location>
        <begin position="7"/>
        <end position="224"/>
    </location>
</feature>
<evidence type="ECO:0000256" key="2">
    <source>
        <dbReference type="HAMAP-Rule" id="MF_02087"/>
    </source>
</evidence>
<sequence>MDIAARLEAVRARIAEAAAAHGRDADDITLVAVSKTQPTARLTEALEAGQRDFGENYLQDAIAKIEQLGAQAPVWHFIGDIQSNKTRDIAAHFAWAHAVDRFKIARRLSEQRPAGLAPLDLCIQVNVDDEASKSGVAPAATAELAAQIATLDNVRLRGLMTIPAPAEGLAAQRRPFARLRELRDALNADGFALDTLSMGMSADLEAAVAEGATHVRVGTAVFGPRTR</sequence>
<accession>A0A423PI47</accession>
<dbReference type="InterPro" id="IPR029066">
    <property type="entry name" value="PLP-binding_barrel"/>
</dbReference>
<proteinExistence type="inferred from homology"/>
<dbReference type="CDD" id="cd06824">
    <property type="entry name" value="PLPDE_III_Yggs_like"/>
    <property type="match status" value="1"/>
</dbReference>
<dbReference type="NCBIfam" id="TIGR00044">
    <property type="entry name" value="YggS family pyridoxal phosphate-dependent enzyme"/>
    <property type="match status" value="1"/>
</dbReference>
<gene>
    <name evidence="6" type="ORF">SAHL_14645</name>
</gene>
<evidence type="ECO:0000256" key="3">
    <source>
        <dbReference type="PIRSR" id="PIRSR004848-1"/>
    </source>
</evidence>
<reference evidence="6 7" key="1">
    <citation type="submission" date="2013-10" db="EMBL/GenBank/DDBJ databases">
        <title>Salinisphaera halophila YIM 95161 Genome Sequencing.</title>
        <authorList>
            <person name="Lai Q."/>
            <person name="Li C."/>
            <person name="Shao Z."/>
        </authorList>
    </citation>
    <scope>NUCLEOTIDE SEQUENCE [LARGE SCALE GENOMIC DNA]</scope>
    <source>
        <strain evidence="6 7">YIM 95161</strain>
    </source>
</reference>
<dbReference type="Gene3D" id="3.20.20.10">
    <property type="entry name" value="Alanine racemase"/>
    <property type="match status" value="1"/>
</dbReference>